<dbReference type="InterPro" id="IPR040026">
    <property type="entry name" value="FliD"/>
</dbReference>
<feature type="domain" description="Flagellar hook-associated protein 2 N-terminal" evidence="6">
    <location>
        <begin position="9"/>
        <end position="105"/>
    </location>
</feature>
<dbReference type="Pfam" id="PF07196">
    <property type="entry name" value="Flagellin_IN"/>
    <property type="match status" value="2"/>
</dbReference>
<dbReference type="GO" id="GO:0009424">
    <property type="term" value="C:bacterial-type flagellum hook"/>
    <property type="evidence" value="ECO:0007669"/>
    <property type="project" value="UniProtKB-UniRule"/>
</dbReference>
<dbReference type="RefSeq" id="WP_229418744.1">
    <property type="nucleotide sequence ID" value="NZ_CP046904.1"/>
</dbReference>
<gene>
    <name evidence="8" type="ORF">IP92_02529</name>
</gene>
<reference evidence="8 9" key="1">
    <citation type="journal article" date="2015" name="Stand. Genomic Sci.">
        <title>Genomic Encyclopedia of Bacterial and Archaeal Type Strains, Phase III: the genomes of soil and plant-associated and newly described type strains.</title>
        <authorList>
            <person name="Whitman W.B."/>
            <person name="Woyke T."/>
            <person name="Klenk H.P."/>
            <person name="Zhou Y."/>
            <person name="Lilburn T.G."/>
            <person name="Beck B.J."/>
            <person name="De Vos P."/>
            <person name="Vandamme P."/>
            <person name="Eisen J.A."/>
            <person name="Garrity G."/>
            <person name="Hugenholtz P."/>
            <person name="Kyrpides N.C."/>
        </authorList>
    </citation>
    <scope>NUCLEOTIDE SEQUENCE [LARGE SCALE GENOMIC DNA]</scope>
    <source>
        <strain evidence="8 9">CGMCC 1.10685</strain>
    </source>
</reference>
<evidence type="ECO:0000256" key="3">
    <source>
        <dbReference type="ARBA" id="ARBA00023054"/>
    </source>
</evidence>
<dbReference type="PANTHER" id="PTHR30288">
    <property type="entry name" value="FLAGELLAR CAP/ASSEMBLY PROTEIN FLID"/>
    <property type="match status" value="1"/>
</dbReference>
<keyword evidence="5" id="KW-0964">Secreted</keyword>
<protein>
    <recommendedName>
        <fullName evidence="5">Flagellar hook-associated protein 2</fullName>
        <shortName evidence="5">HAP2</shortName>
    </recommendedName>
    <alternativeName>
        <fullName evidence="5">Flagellar cap protein</fullName>
    </alternativeName>
</protein>
<dbReference type="GO" id="GO:0005576">
    <property type="term" value="C:extracellular region"/>
    <property type="evidence" value="ECO:0007669"/>
    <property type="project" value="UniProtKB-SubCell"/>
</dbReference>
<evidence type="ECO:0000256" key="2">
    <source>
        <dbReference type="ARBA" id="ARBA00011255"/>
    </source>
</evidence>
<dbReference type="PANTHER" id="PTHR30288:SF0">
    <property type="entry name" value="FLAGELLAR HOOK-ASSOCIATED PROTEIN 2"/>
    <property type="match status" value="1"/>
</dbReference>
<comment type="similarity">
    <text evidence="1 5">Belongs to the FliD family.</text>
</comment>
<comment type="subcellular location">
    <subcellularLocation>
        <location evidence="5">Secreted</location>
    </subcellularLocation>
    <subcellularLocation>
        <location evidence="5">Bacterial flagellum</location>
    </subcellularLocation>
</comment>
<organism evidence="8 9">
    <name type="scientific">Pseudoduganella flava</name>
    <dbReference type="NCBI Taxonomy" id="871742"/>
    <lineage>
        <taxon>Bacteria</taxon>
        <taxon>Pseudomonadati</taxon>
        <taxon>Pseudomonadota</taxon>
        <taxon>Betaproteobacteria</taxon>
        <taxon>Burkholderiales</taxon>
        <taxon>Oxalobacteraceae</taxon>
        <taxon>Telluria group</taxon>
        <taxon>Pseudoduganella</taxon>
    </lineage>
</organism>
<evidence type="ECO:0000259" key="6">
    <source>
        <dbReference type="Pfam" id="PF02465"/>
    </source>
</evidence>
<dbReference type="Pfam" id="PF02465">
    <property type="entry name" value="FliD_N"/>
    <property type="match status" value="1"/>
</dbReference>
<keyword evidence="4 5" id="KW-0975">Bacterial flagellum</keyword>
<keyword evidence="3" id="KW-0175">Coiled coil</keyword>
<dbReference type="Pfam" id="PF07195">
    <property type="entry name" value="FliD_C"/>
    <property type="match status" value="2"/>
</dbReference>
<evidence type="ECO:0000256" key="4">
    <source>
        <dbReference type="ARBA" id="ARBA00023143"/>
    </source>
</evidence>
<dbReference type="GO" id="GO:0007155">
    <property type="term" value="P:cell adhesion"/>
    <property type="evidence" value="ECO:0007669"/>
    <property type="project" value="InterPro"/>
</dbReference>
<comment type="caution">
    <text evidence="8">The sequence shown here is derived from an EMBL/GenBank/DDBJ whole genome shotgun (WGS) entry which is preliminary data.</text>
</comment>
<dbReference type="InterPro" id="IPR010810">
    <property type="entry name" value="Flagellin_hook_IN_motif"/>
</dbReference>
<comment type="subunit">
    <text evidence="2 5">Homopentamer.</text>
</comment>
<dbReference type="GO" id="GO:0071973">
    <property type="term" value="P:bacterial-type flagellum-dependent cell motility"/>
    <property type="evidence" value="ECO:0007669"/>
    <property type="project" value="TreeGrafter"/>
</dbReference>
<proteinExistence type="inferred from homology"/>
<dbReference type="AlphaFoldDB" id="A0A562PST2"/>
<keyword evidence="8" id="KW-0966">Cell projection</keyword>
<dbReference type="Proteomes" id="UP000315112">
    <property type="component" value="Unassembled WGS sequence"/>
</dbReference>
<evidence type="ECO:0000313" key="8">
    <source>
        <dbReference type="EMBL" id="TWI47469.1"/>
    </source>
</evidence>
<dbReference type="InterPro" id="IPR010809">
    <property type="entry name" value="FliD_C"/>
</dbReference>
<evidence type="ECO:0000313" key="9">
    <source>
        <dbReference type="Proteomes" id="UP000315112"/>
    </source>
</evidence>
<evidence type="ECO:0000256" key="5">
    <source>
        <dbReference type="RuleBase" id="RU362066"/>
    </source>
</evidence>
<keyword evidence="8" id="KW-0282">Flagellum</keyword>
<dbReference type="InterPro" id="IPR003481">
    <property type="entry name" value="FliD_N"/>
</dbReference>
<dbReference type="EMBL" id="VLKW01000004">
    <property type="protein sequence ID" value="TWI47469.1"/>
    <property type="molecule type" value="Genomic_DNA"/>
</dbReference>
<dbReference type="GO" id="GO:0009421">
    <property type="term" value="C:bacterial-type flagellum filament cap"/>
    <property type="evidence" value="ECO:0007669"/>
    <property type="project" value="InterPro"/>
</dbReference>
<feature type="domain" description="Flagellar hook-associated protein 2 C-terminal" evidence="7">
    <location>
        <begin position="455"/>
        <end position="607"/>
    </location>
</feature>
<name>A0A562PST2_9BURK</name>
<keyword evidence="8" id="KW-0969">Cilium</keyword>
<evidence type="ECO:0000259" key="7">
    <source>
        <dbReference type="Pfam" id="PF07195"/>
    </source>
</evidence>
<accession>A0A562PST2</accession>
<dbReference type="Gene3D" id="3.30.70.2120">
    <property type="match status" value="1"/>
</dbReference>
<comment type="function">
    <text evidence="5">Required for morphogenesis and for the elongation of the flagellar filament by facilitating polymerization of the flagellin monomers at the tip of growing filament. Forms a capping structure, which prevents flagellin subunits (transported through the central channel of the flagellum) from leaking out without polymerization at the distal end.</text>
</comment>
<feature type="domain" description="Flagellar hook-associated protein 2 C-terminal" evidence="7">
    <location>
        <begin position="746"/>
        <end position="872"/>
    </location>
</feature>
<evidence type="ECO:0000256" key="1">
    <source>
        <dbReference type="ARBA" id="ARBA00009764"/>
    </source>
</evidence>
<sequence length="888" mass="88494">MATITTSGSVLDVNTIVSQLMAVEQAPLAKFDQKTASYQATLSAYGSLSGSVGVFQSALGGLTNASTFKALTATAGNSDMLSATANSKAASGNYQVNVTQLAQAQTLTTNGIASSKTAIGTGSKTTLFFQFGNTAGSYGMNGTSLDSTALAGGVSNGSLTINGKAIATGSATNSARALAEAINAQSTSTGVTATATAAESSATLFAGFGPVSVTGTGTYKLSVGGVEIAAQDANTAPGEEITATSLDVALGVNSPVRTALSNAGITVTGTAEAGDLKFTRADGSNLNIDEVVTGDVGEVQGGIGKAAGEANGGSSLKIASSITLTSSNGSPITVGGSNPAAAGLTAGTGGSYLSGGFTQDATIASGSVVIDSTNNSLEGIRDAINKAGIGVSASIVNDGSGTPYHLVLTSATSGNKGSMKISLSGSEGGDAETALADLLGYDPAGAQNMKQTSAAQDTKLTVNGIAISSSSSSVSEAIQGVTMNVKQLGTTTLSVNRDTNALKTSVTSFVKAYNDLNSSLKKLTGYDAETKVAGPLQGDAAARSVQSQVRRMLGASVNGLSGNLTTLGQIGITFDKDGTLKLDDAKLAGAIQNNFDDIAGLFAAIGTSTDNQVSFVSSTAATKPGKYDLNITQMATQGSLSSAAALAGPITIAADTTWGLTLNDSKPPVATNTATVTIPAGTYKTPEEFAKVLQSSINGTAAFSKRSASVAVTIDSDGKLVLSSTKYGSASNVGLTKLTGTDIADIFGGTTPVEGLDVAGTLGGHAVVGSGQTLTGKGGTDVEGLKIEITGGTVGDRGQVSFSQGYAYQLNNLATTFLSKTGPITSRTDGINSSIKSIAKQREAFADKLTSIEARYRAQYAKLDATLATMQSTSSYLTQQLAALAANS</sequence>